<evidence type="ECO:0000313" key="1">
    <source>
        <dbReference type="EMBL" id="SHE91814.1"/>
    </source>
</evidence>
<dbReference type="OrthoDB" id="9182675at2"/>
<sequence length="94" mass="10999">MNTYFFENSRQFLERLIQDDPSNTSLVQAYTRLIEKYADLEISQFEQNTSFNKDFNKNQTEITKNQQTTQSEIIKKQVEKGVMPAQSSLQQLGL</sequence>
<evidence type="ECO:0000313" key="2">
    <source>
        <dbReference type="Proteomes" id="UP000184327"/>
    </source>
</evidence>
<reference evidence="1 2" key="1">
    <citation type="submission" date="2016-11" db="EMBL/GenBank/DDBJ databases">
        <authorList>
            <person name="Jaros S."/>
            <person name="Januszkiewicz K."/>
            <person name="Wedrychowicz H."/>
        </authorList>
    </citation>
    <scope>NUCLEOTIDE SEQUENCE [LARGE SCALE GENOMIC DNA]</scope>
    <source>
        <strain evidence="1 2">DSM 16112</strain>
    </source>
</reference>
<accession>A0A1M4XE75</accession>
<dbReference type="AlphaFoldDB" id="A0A1M4XE75"/>
<keyword evidence="2" id="KW-1185">Reference proteome</keyword>
<dbReference type="Proteomes" id="UP000184327">
    <property type="component" value="Unassembled WGS sequence"/>
</dbReference>
<proteinExistence type="predicted"/>
<dbReference type="RefSeq" id="WP_073355421.1">
    <property type="nucleotide sequence ID" value="NZ_FQUZ01000009.1"/>
</dbReference>
<dbReference type="EMBL" id="FQUZ01000009">
    <property type="protein sequence ID" value="SHE91814.1"/>
    <property type="molecule type" value="Genomic_DNA"/>
</dbReference>
<dbReference type="STRING" id="1122156.SAMN02745117_01038"/>
<protein>
    <submittedName>
        <fullName evidence="1">Uncharacterized protein</fullName>
    </submittedName>
</protein>
<gene>
    <name evidence="1" type="ORF">SAMN02745117_01038</name>
</gene>
<name>A0A1M4XE75_9BURK</name>
<organism evidence="1 2">
    <name type="scientific">Lampropedia hyalina DSM 16112</name>
    <dbReference type="NCBI Taxonomy" id="1122156"/>
    <lineage>
        <taxon>Bacteria</taxon>
        <taxon>Pseudomonadati</taxon>
        <taxon>Pseudomonadota</taxon>
        <taxon>Betaproteobacteria</taxon>
        <taxon>Burkholderiales</taxon>
        <taxon>Comamonadaceae</taxon>
        <taxon>Lampropedia</taxon>
    </lineage>
</organism>